<evidence type="ECO:0000256" key="6">
    <source>
        <dbReference type="SAM" id="MobiDB-lite"/>
    </source>
</evidence>
<keyword evidence="3 7" id="KW-0812">Transmembrane</keyword>
<evidence type="ECO:0000256" key="7">
    <source>
        <dbReference type="SAM" id="Phobius"/>
    </source>
</evidence>
<reference evidence="9 10" key="1">
    <citation type="submission" date="2016-09" db="EMBL/GenBank/DDBJ databases">
        <title>Streptomyces rubrolavendulae MJM4426 Genome sequencing and assembly.</title>
        <authorList>
            <person name="Kim J.-G."/>
        </authorList>
    </citation>
    <scope>NUCLEOTIDE SEQUENCE [LARGE SCALE GENOMIC DNA]</scope>
    <source>
        <strain evidence="9 10">MJM4426</strain>
    </source>
</reference>
<sequence length="466" mass="46957">MTSPTPTPEAPEAPGHHPPHPAPLRRTRRQKIVAGVCGGLGRHFDLDPVVFRVATGVLAAAGGIGLIFYGFAWLFVTADGEDENEARRLLTGRVDGASLVAMLMALVGCGLFLSMVGGNGGTIGFATLLVCGVSGAAVWSQRRLAAPGEPAADPARPVGPDAPPETKAPPERKAPPETKAPPPPGAPSWWRDPIVKDGSTGPVPMGYLWGPTEGPHAGLAKDPHRAWGALPATAAPAPGDAPAAAPRGPRSIGGLVLVLAVLAGCAGTAAAWGAHPLGVSLQFGLGAALVVFGLGLAVGSLLGRTGAGTVFMTVVTALLLAAASAVPPQISTVWARTEWAPATLADVRPRYAIDSGVGTLDLGAVDVPRGSMVRVAAEAGAGRLDVTVPADVTVKVRARVGLGEVRLPEGRDAVPAHGWPSSGDAVAADREVTRTVPPPPSVAPGGTLVLDLSVAVGQVEVARAVS</sequence>
<feature type="transmembrane region" description="Helical" evidence="7">
    <location>
        <begin position="122"/>
        <end position="139"/>
    </location>
</feature>
<feature type="transmembrane region" description="Helical" evidence="7">
    <location>
        <begin position="49"/>
        <end position="76"/>
    </location>
</feature>
<protein>
    <submittedName>
        <fullName evidence="9">PspC domain protein</fullName>
    </submittedName>
</protein>
<feature type="region of interest" description="Disordered" evidence="6">
    <location>
        <begin position="1"/>
        <end position="25"/>
    </location>
</feature>
<feature type="compositionally biased region" description="Pro residues" evidence="6">
    <location>
        <begin position="1"/>
        <end position="11"/>
    </location>
</feature>
<evidence type="ECO:0000256" key="1">
    <source>
        <dbReference type="ARBA" id="ARBA00004162"/>
    </source>
</evidence>
<dbReference type="Pfam" id="PF04024">
    <property type="entry name" value="PspC"/>
    <property type="match status" value="1"/>
</dbReference>
<dbReference type="PANTHER" id="PTHR33885">
    <property type="entry name" value="PHAGE SHOCK PROTEIN C"/>
    <property type="match status" value="1"/>
</dbReference>
<organism evidence="9 10">
    <name type="scientific">Streptomyces rubrolavendulae</name>
    <dbReference type="NCBI Taxonomy" id="285473"/>
    <lineage>
        <taxon>Bacteria</taxon>
        <taxon>Bacillati</taxon>
        <taxon>Actinomycetota</taxon>
        <taxon>Actinomycetes</taxon>
        <taxon>Kitasatosporales</taxon>
        <taxon>Streptomycetaceae</taxon>
        <taxon>Streptomyces</taxon>
    </lineage>
</organism>
<name>A0A1D8G575_9ACTN</name>
<feature type="region of interest" description="Disordered" evidence="6">
    <location>
        <begin position="147"/>
        <end position="195"/>
    </location>
</feature>
<evidence type="ECO:0000313" key="9">
    <source>
        <dbReference type="EMBL" id="AOT60588.1"/>
    </source>
</evidence>
<evidence type="ECO:0000256" key="4">
    <source>
        <dbReference type="ARBA" id="ARBA00022989"/>
    </source>
</evidence>
<keyword evidence="2" id="KW-1003">Cell membrane</keyword>
<dbReference type="OrthoDB" id="3535301at2"/>
<dbReference type="RefSeq" id="WP_069977693.1">
    <property type="nucleotide sequence ID" value="NZ_CP017316.1"/>
</dbReference>
<evidence type="ECO:0000256" key="5">
    <source>
        <dbReference type="ARBA" id="ARBA00023136"/>
    </source>
</evidence>
<comment type="subcellular location">
    <subcellularLocation>
        <location evidence="1">Cell membrane</location>
        <topology evidence="1">Single-pass membrane protein</topology>
    </subcellularLocation>
</comment>
<feature type="transmembrane region" description="Helical" evidence="7">
    <location>
        <begin position="255"/>
        <end position="275"/>
    </location>
</feature>
<keyword evidence="10" id="KW-1185">Reference proteome</keyword>
<dbReference type="GO" id="GO:0005886">
    <property type="term" value="C:plasma membrane"/>
    <property type="evidence" value="ECO:0007669"/>
    <property type="project" value="UniProtKB-SubCell"/>
</dbReference>
<dbReference type="KEGG" id="srn:A4G23_03463"/>
<dbReference type="PATRIC" id="fig|285473.5.peg.3623"/>
<feature type="transmembrane region" description="Helical" evidence="7">
    <location>
        <begin position="97"/>
        <end position="116"/>
    </location>
</feature>
<keyword evidence="4 7" id="KW-1133">Transmembrane helix</keyword>
<gene>
    <name evidence="9" type="ORF">A4G23_03463</name>
</gene>
<evidence type="ECO:0000259" key="8">
    <source>
        <dbReference type="Pfam" id="PF04024"/>
    </source>
</evidence>
<dbReference type="AlphaFoldDB" id="A0A1D8G575"/>
<accession>A0A1D8G575</accession>
<dbReference type="InterPro" id="IPR052027">
    <property type="entry name" value="PspC"/>
</dbReference>
<dbReference type="InterPro" id="IPR007168">
    <property type="entry name" value="Phageshock_PspC_N"/>
</dbReference>
<dbReference type="STRING" id="285473.A4G23_03463"/>
<dbReference type="GeneID" id="33065519"/>
<dbReference type="Proteomes" id="UP000095349">
    <property type="component" value="Chromosome"/>
</dbReference>
<feature type="transmembrane region" description="Helical" evidence="7">
    <location>
        <begin position="309"/>
        <end position="326"/>
    </location>
</feature>
<evidence type="ECO:0000256" key="2">
    <source>
        <dbReference type="ARBA" id="ARBA00022475"/>
    </source>
</evidence>
<keyword evidence="5 7" id="KW-0472">Membrane</keyword>
<evidence type="ECO:0000256" key="3">
    <source>
        <dbReference type="ARBA" id="ARBA00022692"/>
    </source>
</evidence>
<dbReference type="EMBL" id="CP017316">
    <property type="protein sequence ID" value="AOT60588.1"/>
    <property type="molecule type" value="Genomic_DNA"/>
</dbReference>
<proteinExistence type="predicted"/>
<dbReference type="PANTHER" id="PTHR33885:SF3">
    <property type="entry name" value="PHAGE SHOCK PROTEIN C"/>
    <property type="match status" value="1"/>
</dbReference>
<feature type="transmembrane region" description="Helical" evidence="7">
    <location>
        <begin position="281"/>
        <end position="302"/>
    </location>
</feature>
<feature type="domain" description="Phage shock protein PspC N-terminal" evidence="8">
    <location>
        <begin position="23"/>
        <end position="76"/>
    </location>
</feature>
<evidence type="ECO:0000313" key="10">
    <source>
        <dbReference type="Proteomes" id="UP000095349"/>
    </source>
</evidence>